<protein>
    <recommendedName>
        <fullName evidence="7">Cadherin domain-containing protein</fullName>
    </recommendedName>
</protein>
<dbReference type="SUPFAM" id="SSF51120">
    <property type="entry name" value="beta-Roll"/>
    <property type="match status" value="10"/>
</dbReference>
<dbReference type="Pfam" id="PF17963">
    <property type="entry name" value="Big_9"/>
    <property type="match status" value="1"/>
</dbReference>
<keyword evidence="2" id="KW-0964">Secreted</keyword>
<name>A0ABT0DU83_9SPHN</name>
<feature type="domain" description="Cadherin" evidence="7">
    <location>
        <begin position="3552"/>
        <end position="3664"/>
    </location>
</feature>
<keyword evidence="5" id="KW-0106">Calcium</keyword>
<gene>
    <name evidence="8" type="ORF">MU848_03640</name>
</gene>
<reference evidence="8 9" key="1">
    <citation type="submission" date="2022-04" db="EMBL/GenBank/DDBJ databases">
        <authorList>
            <person name="Huq M.A."/>
        </authorList>
    </citation>
    <scope>NUCLEOTIDE SEQUENCE [LARGE SCALE GENOMIC DNA]</scope>
    <source>
        <strain evidence="8 9">MAH-33</strain>
    </source>
</reference>
<dbReference type="Gene3D" id="2.60.40.2030">
    <property type="match status" value="2"/>
</dbReference>
<dbReference type="InterPro" id="IPR038081">
    <property type="entry name" value="CalX-like_sf"/>
</dbReference>
<evidence type="ECO:0000256" key="1">
    <source>
        <dbReference type="ARBA" id="ARBA00004613"/>
    </source>
</evidence>
<dbReference type="SMART" id="SM00112">
    <property type="entry name" value="CA"/>
    <property type="match status" value="2"/>
</dbReference>
<keyword evidence="3" id="KW-0732">Signal</keyword>
<dbReference type="PROSITE" id="PS00330">
    <property type="entry name" value="HEMOLYSIN_CALCIUM"/>
    <property type="match status" value="17"/>
</dbReference>
<proteinExistence type="predicted"/>
<sequence length="4971" mass="511102">MYDAQRSGWALDPTVRTQNGYANVVLVGASVADANLIESLISPGSEFAAFLKVNALPQPLSDGLPRSDNDANYILIDYAPRHEAIGGSLDKDTQFISASSVPGASAFNVNQVIKNLDMSIAGDISYQSREFRISVDGIINVNTLVPVAAGSDLRAAAMLANTSASPVRVGGIDFYSAGDLNDKFYANVYGVKNADAVRAATIIHEGVGHGEVARNSAGGATFRGHYSVYDDLFSSPSLKSDSLVRDFRIDTGDILADPVLLKEYNYLKINNLLVDAAGNPDPLGNYYLQKKVQVYQRTIASLSDELSVKLGREPTIADLRAADTDGILEKLTSARQIVRINIDGGDSKFSIRDFLDDTISGITIVDGGQLGQALGTALGLRLTSDPFGQVVSSGLLSTALGALGEFVDERIFGGISTTNFLNGKTPVDPATGKPTVGFGENLGSTLLANIKGAGIGALSSYLAAELFQALGIEGLPGEVADSVGGAVVSRVITNISLSSTANTPFAGVDLSLVANAVGSFIGTRLAAEIHSFDSVGGQIGAATGGMIGGFTATAVMASIKGVELGAAGVSLAEVGAAAVKFALANPVAAIAIVAGIVLLETLLGGLIGSIFGGTPRSGADTTWDSGRQQFGVSNSWSRKGGSKDAAKSLAGAVGQNLNSLLNATGSMLLDPESVQSGSYGMRKKKYTYRPVGGGSDRGDITASFSGSKGAEKLIKHGTYLALSDMVGQLAGGDIYIKRALASSVLNAGGNPNSNSAGAAGQFEMTTLLGDISVAGDYGSYLSNSTAINALIAADPETSFAAGWLITLARAGELGLNKRASTDWIGGFQTFLDEARDGALDGIGLNVSQMGFGIDDTTGLRYWSVSDSDDSILGFIEDTIEAGSQTTITGTSGTDVIDLRTGLLADQRGYTVNGHLNDDIAVTGSDFTALNSAVTFAATDLRKTVVVTLANDGVAEALETFNSSLSNAPAMQIMGSAAIATVIDGAAALPTLMVGNSYAYENDGYAVFRLSLSKASTTAITLSLTLANDKASGLGVDYGSTGAGNIQVSTNGTTWTDATSATFAAGATELFVRTAIVADNIANPAYVPGNGQPEILNVEGNERFRLNAVVTAGGSALANGTQTVSGTGTIVDGAGTQPLVWIDNVVTDEASGQAKFTISRSRTLASSTTVNFATSDRRVLNIDIAATVDGGGGNDTIYASNLGDNIFGGAGNDTLYGGRLDDWLLGGDGDDVIDAGTQDANALGGDGNYLDGGAGNDILKGREGSDWLEGGDGIDTLAGGAGDDILAGGAGEGDSLKGGSGSDQYLVRRGDGADIAEEDATGAPASTGAGDAITQRMAAIAAGSVKRDWVGASAGVQGGKVTGGEDAIVFGAGIGIGDIKLQRSGTSAAPGNDLLVIVMTTVNGVETDSGTRLVVKDWFTNPFKRIEWLKFADGNEIRVGDITSFVGGGAGNDVLVGTVGNDFVYGGAGNDKLYLLGGSDIGNGGTGDDMVAGDTGRDLLIGGLGNDELMGGAGWDAITGDDGADDIYGGADRDVLSGGRGDGDLVVGGAGDDTFKYARGDGQDTYFDEFANYWSVVWTAAGSWNTAAGFSQNTITGEVTGPGGVLIRRNFGTAAEPDLRWLGRYDYDSASQTLKLFTPPANASTITANAGVDTIEFAPGINIQDVILRRPSGTNDLVLAISSENEELSDTSLARDSITIKDWYLAPGQIEKLAFYQTGVLDITASKTSLIAGTDGADGTTAAPLTGTAIADWITGGAGDDVIAGGEGNDILAGNSGFDTLRGESGDDVLYGGAGNDMLDGGSGKDVLVGGAGEDTASYASSTSAVRVALSAAWSNSGAAAGDEYYSIENILGGSGSDTLLGDAGQNEITGGAGYDALRGGYGDDTYIWNVGDGGDTIYDADFVVEEAVTTAGTLSAGYSVKSWAKTGTSDAATGNLYWRLQIQAADGTIVYDNATYSYAPSATPAVPTPSAYIQAGWLLGFSRSSGQQVTRSKYDSAVNAGDDELEFGQGISLNDLTFIRNGNDLVVRYGGSTASQVTIQGQLLTNSAIETLKLNDGLSLSLSSILVASSATQVVGTAADDLIVGRTGTLADNLSGGDGNDVLVGYAGDDLLYGGNGDDVFEGGLGADRLEGGANSLASDGPEAGDTARYVRSAAAVAIDLTLVTAQGGATGSDSIGDILVGIENVVGSAFGDTLTGDANDNRLFGLEGADTLRGGAGNDIVVGDAGNDVLYGDAGEDGLAGGDGDDTLYGGSENDQLDGGEGNDNIYGEAGDDTLTGQAGADLLDGGDGNDKLVGGSGGDQLIGGVGDDTLAGGTGNDNLQGGVGNDSYAFDAWSGSDTLIDTDGSNVVTFDSSVAYDRLWLTRVGNDLRVAVIGGDTQITVTGFFLGTGQSRIHAMQTTTHVLFLDHPDTLNLVNAMTAATTTPSVTPVAMPGAVTPLLATYWHAGDKAAPTGPATPRALTLAEDAVINVDGAYGVIDHDQNVTGYSLKAGSGPALGTISNFNPATGALTYTPFADANGADSFVVIATDADGHSVELVINVTINPVNDAPRNIAVGGGGSLTVLESAPASTTSNGTVIGQFTALDVEGDTITYSLADNAGGRFTITATGELRVLNASLLDREASASHVIQVKATDALGAATTTAFTVLIGNVNEAPNAPVLGTSRGIASEFVSGVSSANVSTWVANFTTSDPDGAPAPALAFVADATGNPGNRFKIVGNQIQFAVEPDFEALSAAGFAIADSDGDGLGEITLTGKVVANDGSLNSAASTSFSVRIEDVNQQQTAITLGGKAASIDERDRLAAGTARPAVVLGALSVTDPDLPGQLTGQHSYTVFEGASTSASTRFAVNASNQLVLLANQSLDFETDGASITLRVRAKDKSASPLSLDQTFSFSIANVDDVIDGTASADTLTGQQNRDILRGLAGDDILSGLAGNDQLEGGDGNDTLNGGDGDDTLLGQTGNDTLAGDAGNDTLSGGDGDDVLNGGVGDDTLNGDAGNDGVRAAGSDVWRGFVAAGLVGGDGNDTLNGGDGDDYLEGGLGADQLSGGLGFDGVSYQASTAAVTVNLALGTGAGGSAQGDTLTGIELVQGSAFADTITGSAGDDVLYGGDGNDTIRGGAGNDHLLGGAGDDYLDAEAGDDFLDGGAGNDIMIGGTDNDVYFIGRNQGSDRIRNFDSTGANFDQISFDATILYTDVWFDRVDDTGEVNASGAHLRMTVLGQNGPEGTAIVENWYISPDHGLPDSYFKIDLISDGAARAALPVNVDALVSLMAGIPVGSRPTTQAQMTALRSGNQNFSNGMEDYWGRLSAPKISDTVAISGVEPLDNGSQTVSFTVRAWFQDDQGLGITIPASQIDLTLTATGGNVLSNYVTAVNYGTPDASGNRTVTLTLAPNASTHLLPGGTLPLQLQAQIRGTTRTALDAGGIALTISPTADTASFTQLASTGGNAGTYIPLSVAATSPDVDGSERVDILIKGLPSGYSLTNSAGTAVGAWDATNNWWRLTTAQLSGLRLSVPAGRYENAPLQFAAQSIDGSSTRTSAWSALTIIVNGAPTNVTLAGSVAENAGNGTFVGTLTGIDPDTSEGVAAPSSFQLLNDAGGRYRLDPADSSRLLVNNGGANLDFEAANRDVLNTITVRVTDGNGLFRDVSLVVPVTNVNETPNAPGGGSTVWSFFDETGLGANPAVGGAGVASFGLSDPDGGTPALQFAPGGNPNNWFTIAGNQVRFSAGTSYDFEWFRANGYGIYDWNGDGRLDAHIADVTVRASDGALTSGNTLLQVFISDVNERPNNLIIEAANLFSETLNGDTSHSGQLIARFTMADPDGPSPNLVIVGGNQNGWFQSVYGNHLAFSPGVNFTADWLRANKGQWGTDADFYYDTDGDGLKEIRVATLTLRAQDANGAQSDPFTYNVFIEDKNEAPVWAANPFTFGVNENPAWYQYVGAVSGWDIDGPTSELRYVFSNWNRYYDGNLGTYVSLTPDSRFVMTDAGAVYVNGGQAMDFETGQRNFSYQTLIYDKAFGANNAYNYGTININLQDVDEPHYLVNGSFDVYESDTAQGPQAPLRETNGTVISLAQRILNDPEQGRNIRWQFTNGTADSGPWHIESDGTLRMYQGVNYEAVAAVYTPVGYPPYTIVTYDPNRAIYSLGVQAIDVVTGQVQSSTVTLAVKDYNESPIVSMAATGAKTALSNGVFQIYTGQTAGAVATISGIDPERAGGVTYQITTPVFTSITPWTSVVPYTGVQGDTPVSVRPTVSIDSAGRITLGSAWNASYAAVGGPPNYQLSSVQIWGSFKYEFNVIVRDAAGNPTYTPIVLQFMDSSAVKPPLIFDLDGDGLELTSFVTSTVAFDMNGDGQKEKSGWVGPDDGFLALDRNGNGLIDDISEISFVADTEGALSDLEGLRAFDTNGDGFFDSDDDQFGDFRIWQDANSDGISQEEELRTLSERGIDAINLTLTVDEAFHDPRENYVYGTTEYIRADGSRGAVGDVFLASELTMPVVDPSSAPVEEEELGLAAPIVFDYDGDGAGLVALSDSNARFDMNRDGVADKTGWIEQGDALLALDRNGNGTIDDISEISFVGDKAGAKTDLEGLAAFDSNADGVLDGEDDRFVEFRLWFDRNGNGTTDAGELLSLAEAGIKSIGLTGQATGQTVTQGANIVYNIASYTYGSGLTGQIMDAGFAFKPLSKLPEISFQTSEWKGKSRKYELNSSSGRLHVRRRDADNPLNPGAGQIAPAAIVETSNGFVGMLSTIIVDLDNDGLEARRMKKTRAAFDMDGDTIADDTGWVSGGDGLLVIDRDGDGRITGPSEISFLSEKADAKSAWDALAVLDNNRDGKLSSTDARFGELKVWKDENSNGVSEEGELKTLADLGIKEIGLATAAADSTVRLGYNIPLSTALFTRENGVTGTIGNVALAFDPSSADSGSTAADVTSPPALATQTAASQLLQAMSSFGAAGSDGSLQSIAANGQNSLDLLAASAA</sequence>
<dbReference type="SUPFAM" id="SSF141072">
    <property type="entry name" value="CalX-like"/>
    <property type="match status" value="2"/>
</dbReference>
<feature type="region of interest" description="Disordered" evidence="6">
    <location>
        <begin position="2935"/>
        <end position="2995"/>
    </location>
</feature>
<dbReference type="InterPro" id="IPR050557">
    <property type="entry name" value="RTX_toxin/Mannuronan_C5-epim"/>
</dbReference>
<dbReference type="PANTHER" id="PTHR38340">
    <property type="entry name" value="S-LAYER PROTEIN"/>
    <property type="match status" value="1"/>
</dbReference>
<accession>A0ABT0DU83</accession>
<dbReference type="Pfam" id="PF00353">
    <property type="entry name" value="HemolysinCabind"/>
    <property type="match status" value="18"/>
</dbReference>
<feature type="domain" description="Cadherin" evidence="7">
    <location>
        <begin position="2812"/>
        <end position="2912"/>
    </location>
</feature>
<dbReference type="PANTHER" id="PTHR38340:SF1">
    <property type="entry name" value="S-LAYER PROTEIN"/>
    <property type="match status" value="1"/>
</dbReference>
<evidence type="ECO:0000256" key="5">
    <source>
        <dbReference type="ARBA" id="ARBA00022837"/>
    </source>
</evidence>
<feature type="domain" description="Cadherin" evidence="7">
    <location>
        <begin position="3919"/>
        <end position="4038"/>
    </location>
</feature>
<dbReference type="InterPro" id="IPR001343">
    <property type="entry name" value="Hemolysn_Ca-bd"/>
</dbReference>
<evidence type="ECO:0000256" key="6">
    <source>
        <dbReference type="SAM" id="MobiDB-lite"/>
    </source>
</evidence>
<dbReference type="PROSITE" id="PS50268">
    <property type="entry name" value="CADHERIN_2"/>
    <property type="match status" value="5"/>
</dbReference>
<dbReference type="InterPro" id="IPR003644">
    <property type="entry name" value="Calx_beta"/>
</dbReference>
<dbReference type="Proteomes" id="UP001203512">
    <property type="component" value="Unassembled WGS sequence"/>
</dbReference>
<evidence type="ECO:0000259" key="7">
    <source>
        <dbReference type="PROSITE" id="PS50268"/>
    </source>
</evidence>
<evidence type="ECO:0000313" key="8">
    <source>
        <dbReference type="EMBL" id="MCK0530675.1"/>
    </source>
</evidence>
<evidence type="ECO:0000256" key="2">
    <source>
        <dbReference type="ARBA" id="ARBA00022525"/>
    </source>
</evidence>
<feature type="region of interest" description="Disordered" evidence="6">
    <location>
        <begin position="2242"/>
        <end position="2273"/>
    </location>
</feature>
<dbReference type="Pfam" id="PF03160">
    <property type="entry name" value="Calx-beta"/>
    <property type="match status" value="1"/>
</dbReference>
<dbReference type="SUPFAM" id="SSF49313">
    <property type="entry name" value="Cadherin-like"/>
    <property type="match status" value="4"/>
</dbReference>
<dbReference type="InterPro" id="IPR011049">
    <property type="entry name" value="Serralysin-like_metalloprot_C"/>
</dbReference>
<dbReference type="CDD" id="cd11304">
    <property type="entry name" value="Cadherin_repeat"/>
    <property type="match status" value="2"/>
</dbReference>
<dbReference type="InterPro" id="IPR002126">
    <property type="entry name" value="Cadherin-like_dom"/>
</dbReference>
<comment type="caution">
    <text evidence="8">The sequence shown here is derived from an EMBL/GenBank/DDBJ whole genome shotgun (WGS) entry which is preliminary data.</text>
</comment>
<keyword evidence="9" id="KW-1185">Reference proteome</keyword>
<dbReference type="Gene3D" id="2.60.40.60">
    <property type="entry name" value="Cadherins"/>
    <property type="match status" value="2"/>
</dbReference>
<keyword evidence="4" id="KW-0677">Repeat</keyword>
<dbReference type="PRINTS" id="PR00313">
    <property type="entry name" value="CABNDNGRPT"/>
</dbReference>
<organism evidence="8 9">
    <name type="scientific">Sphingobium agri</name>
    <dbReference type="NCBI Taxonomy" id="2933566"/>
    <lineage>
        <taxon>Bacteria</taxon>
        <taxon>Pseudomonadati</taxon>
        <taxon>Pseudomonadota</taxon>
        <taxon>Alphaproteobacteria</taxon>
        <taxon>Sphingomonadales</taxon>
        <taxon>Sphingomonadaceae</taxon>
        <taxon>Sphingobium</taxon>
    </lineage>
</organism>
<feature type="compositionally biased region" description="Low complexity" evidence="6">
    <location>
        <begin position="2956"/>
        <end position="2966"/>
    </location>
</feature>
<feature type="domain" description="Cadherin" evidence="7">
    <location>
        <begin position="2564"/>
        <end position="2663"/>
    </location>
</feature>
<evidence type="ECO:0000256" key="3">
    <source>
        <dbReference type="ARBA" id="ARBA00022729"/>
    </source>
</evidence>
<evidence type="ECO:0000256" key="4">
    <source>
        <dbReference type="ARBA" id="ARBA00022737"/>
    </source>
</evidence>
<dbReference type="InterPro" id="IPR015919">
    <property type="entry name" value="Cadherin-like_sf"/>
</dbReference>
<comment type="subcellular location">
    <subcellularLocation>
        <location evidence="1">Secreted</location>
    </subcellularLocation>
</comment>
<dbReference type="InterPro" id="IPR018511">
    <property type="entry name" value="Hemolysin-typ_Ca-bd_CS"/>
</dbReference>
<dbReference type="EMBL" id="JALKHS010000006">
    <property type="protein sequence ID" value="MCK0530675.1"/>
    <property type="molecule type" value="Genomic_DNA"/>
</dbReference>
<feature type="domain" description="Cadherin" evidence="7">
    <location>
        <begin position="4064"/>
        <end position="4172"/>
    </location>
</feature>
<evidence type="ECO:0000313" key="9">
    <source>
        <dbReference type="Proteomes" id="UP001203512"/>
    </source>
</evidence>
<dbReference type="Gene3D" id="2.150.10.10">
    <property type="entry name" value="Serralysin-like metalloprotease, C-terminal"/>
    <property type="match status" value="11"/>
</dbReference>